<reference evidence="1 2" key="1">
    <citation type="journal article" date="2022" name="Genome Biol. Evol.">
        <title>The Spruce Budworm Genome: Reconstructing the Evolutionary History of Antifreeze Proteins.</title>
        <authorList>
            <person name="Beliveau C."/>
            <person name="Gagne P."/>
            <person name="Picq S."/>
            <person name="Vernygora O."/>
            <person name="Keeling C.I."/>
            <person name="Pinkney K."/>
            <person name="Doucet D."/>
            <person name="Wen F."/>
            <person name="Johnston J.S."/>
            <person name="Maaroufi H."/>
            <person name="Boyle B."/>
            <person name="Laroche J."/>
            <person name="Dewar K."/>
            <person name="Juretic N."/>
            <person name="Blackburn G."/>
            <person name="Nisole A."/>
            <person name="Brunet B."/>
            <person name="Brandao M."/>
            <person name="Lumley L."/>
            <person name="Duan J."/>
            <person name="Quan G."/>
            <person name="Lucarotti C.J."/>
            <person name="Roe A.D."/>
            <person name="Sperling F.A.H."/>
            <person name="Levesque R.C."/>
            <person name="Cusson M."/>
        </authorList>
    </citation>
    <scope>NUCLEOTIDE SEQUENCE [LARGE SCALE GENOMIC DNA]</scope>
    <source>
        <strain evidence="1">Glfc:IPQL:Cfum</strain>
    </source>
</reference>
<organism evidence="1 2">
    <name type="scientific">Choristoneura fumiferana</name>
    <name type="common">Spruce budworm moth</name>
    <name type="synonym">Archips fumiferana</name>
    <dbReference type="NCBI Taxonomy" id="7141"/>
    <lineage>
        <taxon>Eukaryota</taxon>
        <taxon>Metazoa</taxon>
        <taxon>Ecdysozoa</taxon>
        <taxon>Arthropoda</taxon>
        <taxon>Hexapoda</taxon>
        <taxon>Insecta</taxon>
        <taxon>Pterygota</taxon>
        <taxon>Neoptera</taxon>
        <taxon>Endopterygota</taxon>
        <taxon>Lepidoptera</taxon>
        <taxon>Glossata</taxon>
        <taxon>Ditrysia</taxon>
        <taxon>Tortricoidea</taxon>
        <taxon>Tortricidae</taxon>
        <taxon>Tortricinae</taxon>
        <taxon>Choristoneura</taxon>
    </lineage>
</organism>
<evidence type="ECO:0000313" key="2">
    <source>
        <dbReference type="Proteomes" id="UP001064048"/>
    </source>
</evidence>
<comment type="caution">
    <text evidence="1">The sequence shown here is derived from an EMBL/GenBank/DDBJ whole genome shotgun (WGS) entry which is preliminary data.</text>
</comment>
<evidence type="ECO:0000313" key="1">
    <source>
        <dbReference type="EMBL" id="KAI8427789.1"/>
    </source>
</evidence>
<sequence>MTIEFRGFEKNSSDESDSDSSEEFDDENEFDVDNDSTGNNDHDMSGDEAGEPAAEGGDNDDNDDEDEVVKAIKAEKNKPRDHPPTITCEDFIVDISFNPARNLIALANIMGDVLLYEYNDNETKLVNTLELHVKACRDVEFDANGNIMYTTAKDKSIMATDVETGKLKNCIENAHEEPVYKLLCLDTNKIVTGDDAGTVKLWDLRKPDPIFNIKIGEEHVADMITTEARKYLVCAGGDGALTSIDLKGSKIYSTSEDYDSELTCMGLFRSDTKLLVGSSRGKLYLFNWKEFGLHSDEYIGEKHSISCMIPITQNIVVTSGEDGILRAAHMFPQRQLGVVGQHSLPVECLDISHDGCYIASCSHNNDVKFWNISYFETVDSIIDVNQKQNKKKDMSNNLPSSSRFGNQADHFLGVLAFSKTLNRTLVLPPWVEYRYGEPKSVQVPFDTYFKTESLAEYHTVMTMEYFMSIIAPSIWPEEKRFAFCYTQRGGDKENSCNAKSGNPFGPFWDTFNIDFTGSEFYGPLNYDASNTVMVDKWKQKYPPTKWPVLAFTGAPASFPVQGENRHLHKYMQWSDHIASSARQFIKKNMSGGGFLGVHLRNGQDWIRACQHVNDSPMLFAAPQCLGYKNERGTLTASMCLPSKTEIIRQIKRVLKRLDDIKYVFVATDSNPMISELSNALHRFDVSVLTDPEFPSVTRKAIMTTAEDICYEKALEYWSEIPATLDGVLGGFGFISDIDIEGSKLFLQSILTSPKAPATNLALDCGAGIGRISKYLLVPQFKSVDIVEPDEKFINSIHKYVGSDAPKLGNLYKKSLQEFRPEKKYDVIWNQNALSEHGVIIVKENVTSSGKTEKDDADSSVTRPLKEFIKIFSKAKLKRMKQCKQTNFPNGIYPVYMFALVPDTSEAKI</sequence>
<dbReference type="EMBL" id="CM046103">
    <property type="protein sequence ID" value="KAI8427789.1"/>
    <property type="molecule type" value="Genomic_DNA"/>
</dbReference>
<keyword evidence="2" id="KW-1185">Reference proteome</keyword>
<gene>
    <name evidence="1" type="ORF">MSG28_002197</name>
</gene>
<protein>
    <submittedName>
        <fullName evidence="1">Uncharacterized protein</fullName>
    </submittedName>
</protein>
<accession>A0ACC0JUE2</accession>
<dbReference type="Proteomes" id="UP001064048">
    <property type="component" value="Chromosome 3"/>
</dbReference>
<proteinExistence type="predicted"/>
<name>A0ACC0JUE2_CHOFU</name>